<reference evidence="2" key="1">
    <citation type="submission" date="2024-06" db="EMBL/GenBank/DDBJ databases">
        <title>Multi-omics analyses provide insights into the biosynthesis of the anticancer antibiotic pleurotin in Hohenbuehelia grisea.</title>
        <authorList>
            <person name="Weaver J.A."/>
            <person name="Alberti F."/>
        </authorList>
    </citation>
    <scope>NUCLEOTIDE SEQUENCE [LARGE SCALE GENOMIC DNA]</scope>
    <source>
        <strain evidence="2">T-177</strain>
    </source>
</reference>
<name>A0ABR3JL60_9AGAR</name>
<dbReference type="Proteomes" id="UP001556367">
    <property type="component" value="Unassembled WGS sequence"/>
</dbReference>
<sequence>MSLIRRRDKGLENRLPSLGLTLDPSYRQSIRQEPYRSNHATRYEPYTPDFYFGGDDDLFAHTVAYDPSLLFSTSNINLEVPVAPEEVEEVVVEQHIFAVLFKKLAGAIKRVFRTVLRV</sequence>
<evidence type="ECO:0000313" key="2">
    <source>
        <dbReference type="Proteomes" id="UP001556367"/>
    </source>
</evidence>
<keyword evidence="2" id="KW-1185">Reference proteome</keyword>
<proteinExistence type="predicted"/>
<comment type="caution">
    <text evidence="1">The sequence shown here is derived from an EMBL/GenBank/DDBJ whole genome shotgun (WGS) entry which is preliminary data.</text>
</comment>
<protein>
    <submittedName>
        <fullName evidence="1">Uncharacterized protein</fullName>
    </submittedName>
</protein>
<gene>
    <name evidence="1" type="ORF">HGRIS_002444</name>
</gene>
<organism evidence="1 2">
    <name type="scientific">Hohenbuehelia grisea</name>
    <dbReference type="NCBI Taxonomy" id="104357"/>
    <lineage>
        <taxon>Eukaryota</taxon>
        <taxon>Fungi</taxon>
        <taxon>Dikarya</taxon>
        <taxon>Basidiomycota</taxon>
        <taxon>Agaricomycotina</taxon>
        <taxon>Agaricomycetes</taxon>
        <taxon>Agaricomycetidae</taxon>
        <taxon>Agaricales</taxon>
        <taxon>Pleurotineae</taxon>
        <taxon>Pleurotaceae</taxon>
        <taxon>Hohenbuehelia</taxon>
    </lineage>
</organism>
<accession>A0ABR3JL60</accession>
<dbReference type="EMBL" id="JASNQZ010000006">
    <property type="protein sequence ID" value="KAL0956286.1"/>
    <property type="molecule type" value="Genomic_DNA"/>
</dbReference>
<evidence type="ECO:0000313" key="1">
    <source>
        <dbReference type="EMBL" id="KAL0956286.1"/>
    </source>
</evidence>